<accession>A0A2C6L8G6</accession>
<keyword evidence="3" id="KW-1185">Reference proteome</keyword>
<organism evidence="2 3">
    <name type="scientific">Cystoisospora suis</name>
    <dbReference type="NCBI Taxonomy" id="483139"/>
    <lineage>
        <taxon>Eukaryota</taxon>
        <taxon>Sar</taxon>
        <taxon>Alveolata</taxon>
        <taxon>Apicomplexa</taxon>
        <taxon>Conoidasida</taxon>
        <taxon>Coccidia</taxon>
        <taxon>Eucoccidiorida</taxon>
        <taxon>Eimeriorina</taxon>
        <taxon>Sarcocystidae</taxon>
        <taxon>Cystoisospora</taxon>
    </lineage>
</organism>
<evidence type="ECO:0000256" key="1">
    <source>
        <dbReference type="SAM" id="MobiDB-lite"/>
    </source>
</evidence>
<dbReference type="Proteomes" id="UP000221165">
    <property type="component" value="Unassembled WGS sequence"/>
</dbReference>
<dbReference type="GeneID" id="94425934"/>
<feature type="non-terminal residue" evidence="2">
    <location>
        <position position="1"/>
    </location>
</feature>
<comment type="caution">
    <text evidence="2">The sequence shown here is derived from an EMBL/GenBank/DDBJ whole genome shotgun (WGS) entry which is preliminary data.</text>
</comment>
<feature type="region of interest" description="Disordered" evidence="1">
    <location>
        <begin position="202"/>
        <end position="249"/>
    </location>
</feature>
<feature type="compositionally biased region" description="Basic and acidic residues" evidence="1">
    <location>
        <begin position="202"/>
        <end position="214"/>
    </location>
</feature>
<proteinExistence type="predicted"/>
<evidence type="ECO:0000313" key="2">
    <source>
        <dbReference type="EMBL" id="PHJ23625.1"/>
    </source>
</evidence>
<feature type="region of interest" description="Disordered" evidence="1">
    <location>
        <begin position="105"/>
        <end position="126"/>
    </location>
</feature>
<gene>
    <name evidence="2" type="ORF">CSUI_002523</name>
</gene>
<protein>
    <submittedName>
        <fullName evidence="2">Uncharacterized protein</fullName>
    </submittedName>
</protein>
<name>A0A2C6L8G6_9APIC</name>
<sequence>PEDIQRAPEPLGDQRTAFATEEEKPLQLAPLRKPVRKPFRGDFGGHRGPRSKRSYQEALLEPVQLHSPHDSTDVHRSRLFIDTGFAPGRSFALSPAFANEHAILGGKTEEQRAGSSPDNLRTTTGEREWASEAARCGAARESPPPLHGHSRLSTCGSHSLDSLRLRCCYVDGIIPKMSLWFRGSRRQRTTIQTVKCAQLREIRKPRSHYEERSTQQDGVRPTAGDAVPEGQRDQEAPLRSPQSRQPCCVSGAAGGSQPLPLCLDCPQRTCRDKKQERATQGNDLPTLPARVGKTGAMPDQPEETNTTGLKARLPALRHTAACVPPVRRNIPREGRGMWRNLGS</sequence>
<dbReference type="VEuPathDB" id="ToxoDB:CSUI_002523"/>
<reference evidence="2 3" key="1">
    <citation type="journal article" date="2017" name="Int. J. Parasitol.">
        <title>The genome of the protozoan parasite Cystoisospora suis and a reverse vaccinology approach to identify vaccine candidates.</title>
        <authorList>
            <person name="Palmieri N."/>
            <person name="Shrestha A."/>
            <person name="Ruttkowski B."/>
            <person name="Beck T."/>
            <person name="Vogl C."/>
            <person name="Tomley F."/>
            <person name="Blake D.P."/>
            <person name="Joachim A."/>
        </authorList>
    </citation>
    <scope>NUCLEOTIDE SEQUENCE [LARGE SCALE GENOMIC DNA]</scope>
    <source>
        <strain evidence="2 3">Wien I</strain>
    </source>
</reference>
<dbReference type="RefSeq" id="XP_067925300.1">
    <property type="nucleotide sequence ID" value="XM_068062723.1"/>
</dbReference>
<evidence type="ECO:0000313" key="3">
    <source>
        <dbReference type="Proteomes" id="UP000221165"/>
    </source>
</evidence>
<feature type="region of interest" description="Disordered" evidence="1">
    <location>
        <begin position="275"/>
        <end position="306"/>
    </location>
</feature>
<dbReference type="AlphaFoldDB" id="A0A2C6L8G6"/>
<feature type="compositionally biased region" description="Polar residues" evidence="1">
    <location>
        <begin position="113"/>
        <end position="123"/>
    </location>
</feature>
<dbReference type="EMBL" id="MIGC01001052">
    <property type="protein sequence ID" value="PHJ23625.1"/>
    <property type="molecule type" value="Genomic_DNA"/>
</dbReference>
<feature type="region of interest" description="Disordered" evidence="1">
    <location>
        <begin position="1"/>
        <end position="54"/>
    </location>
</feature>